<accession>F4BFQ8</accession>
<dbReference type="KEGG" id="fcn:FN3523_0999"/>
<dbReference type="RefSeq" id="WP_014548300.1">
    <property type="nucleotide sequence ID" value="NC_017449.1"/>
</dbReference>
<sequence>MITISANQANSVAQAITGLSLDDKEIRKAFHLALGRAVLRAKNRLARDIANELNLPLKIVRRRLLLYKRKKGEFEQKIWAGIDDISYEYLGKPRQLPDDEVIVKGLRITNAYIDSDNKVRSVFSDNVLKFEISEKAKDILEKLTPYYVNEEFNKNFEQILRHKFKK</sequence>
<dbReference type="AlphaFoldDB" id="F4BFQ8"/>
<proteinExistence type="predicted"/>
<organism evidence="1 2">
    <name type="scientific">Francisella hispaniensis</name>
    <dbReference type="NCBI Taxonomy" id="622488"/>
    <lineage>
        <taxon>Bacteria</taxon>
        <taxon>Pseudomonadati</taxon>
        <taxon>Pseudomonadota</taxon>
        <taxon>Gammaproteobacteria</taxon>
        <taxon>Thiotrichales</taxon>
        <taxon>Francisellaceae</taxon>
        <taxon>Francisella</taxon>
    </lineage>
</organism>
<gene>
    <name evidence="1" type="ordered locus">FN3523_0999</name>
</gene>
<dbReference type="HOGENOM" id="CLU_1600298_0_0_6"/>
<reference evidence="2" key="1">
    <citation type="journal article" date="2011" name="Appl. Environ. Microbiol.">
        <title>Common ancestry and novel genetic traits of Francisella novicida-like isolates from North America and Australia as revealed by comparative genomic analyses.</title>
        <authorList>
            <person name="Siddaramappa S."/>
            <person name="Challacombe J.F."/>
            <person name="Petersen J.M."/>
            <person name="Pillai S."/>
            <person name="Hogg G."/>
            <person name="Kuske C.R."/>
        </authorList>
    </citation>
    <scope>NUCLEOTIDE SEQUENCE [LARGE SCALE GENOMIC DNA]</scope>
    <source>
        <strain evidence="2">3523</strain>
    </source>
</reference>
<protein>
    <submittedName>
        <fullName evidence="1">Uncharacterized protein</fullName>
    </submittedName>
</protein>
<dbReference type="PATRIC" id="fig|676032.3.peg.1005"/>
<name>F4BFQ8_9GAMM</name>
<evidence type="ECO:0000313" key="1">
    <source>
        <dbReference type="EMBL" id="AEE26302.1"/>
    </source>
</evidence>
<dbReference type="EMBL" id="CP002558">
    <property type="protein sequence ID" value="AEE26302.1"/>
    <property type="molecule type" value="Genomic_DNA"/>
</dbReference>
<dbReference type="Proteomes" id="UP000008303">
    <property type="component" value="Chromosome"/>
</dbReference>
<evidence type="ECO:0000313" key="2">
    <source>
        <dbReference type="Proteomes" id="UP000008303"/>
    </source>
</evidence>